<feature type="domain" description="4-oxalocrotonate tautomerase-like" evidence="3">
    <location>
        <begin position="2"/>
        <end position="58"/>
    </location>
</feature>
<comment type="caution">
    <text evidence="4">The sequence shown here is derived from an EMBL/GenBank/DDBJ whole genome shotgun (WGS) entry which is preliminary data.</text>
</comment>
<dbReference type="InterPro" id="IPR004370">
    <property type="entry name" value="4-OT-like_dom"/>
</dbReference>
<gene>
    <name evidence="4" type="ORF">EHO59_08970</name>
</gene>
<reference evidence="4" key="1">
    <citation type="journal article" date="2019" name="PLoS Negl. Trop. Dis.">
        <title>Revisiting the worldwide diversity of Leptospira species in the environment.</title>
        <authorList>
            <person name="Vincent A.T."/>
            <person name="Schiettekatte O."/>
            <person name="Bourhy P."/>
            <person name="Veyrier F.J."/>
            <person name="Picardeau M."/>
        </authorList>
    </citation>
    <scope>NUCLEOTIDE SEQUENCE [LARGE SCALE GENOMIC DNA]</scope>
    <source>
        <strain evidence="4">SSS9</strain>
    </source>
</reference>
<dbReference type="Pfam" id="PF01361">
    <property type="entry name" value="Tautomerase"/>
    <property type="match status" value="1"/>
</dbReference>
<proteinExistence type="inferred from homology"/>
<evidence type="ECO:0000313" key="5">
    <source>
        <dbReference type="Proteomes" id="UP000297453"/>
    </source>
</evidence>
<protein>
    <submittedName>
        <fullName evidence="4">4-oxalocrotonate tautomerase family protein</fullName>
    </submittedName>
</protein>
<dbReference type="RefSeq" id="WP_135587073.1">
    <property type="nucleotide sequence ID" value="NZ_RQEP01000010.1"/>
</dbReference>
<evidence type="ECO:0000256" key="1">
    <source>
        <dbReference type="ARBA" id="ARBA00006723"/>
    </source>
</evidence>
<dbReference type="AlphaFoldDB" id="A0A4R9G0Q3"/>
<dbReference type="OrthoDB" id="9799841at2"/>
<dbReference type="Gene3D" id="3.30.429.10">
    <property type="entry name" value="Macrophage Migration Inhibitory Factor"/>
    <property type="match status" value="1"/>
</dbReference>
<evidence type="ECO:0000259" key="3">
    <source>
        <dbReference type="Pfam" id="PF01361"/>
    </source>
</evidence>
<dbReference type="InterPro" id="IPR014347">
    <property type="entry name" value="Tautomerase/MIF_sf"/>
</dbReference>
<comment type="similarity">
    <text evidence="1">Belongs to the 4-oxalocrotonate tautomerase family.</text>
</comment>
<dbReference type="Proteomes" id="UP000297453">
    <property type="component" value="Unassembled WGS sequence"/>
</dbReference>
<keyword evidence="5" id="KW-1185">Reference proteome</keyword>
<evidence type="ECO:0000256" key="2">
    <source>
        <dbReference type="ARBA" id="ARBA00023235"/>
    </source>
</evidence>
<name>A0A4R9G0Q3_9LEPT</name>
<dbReference type="PANTHER" id="PTHR35530">
    <property type="entry name" value="TAUTOMERASE-RELATED"/>
    <property type="match status" value="1"/>
</dbReference>
<organism evidence="4 5">
    <name type="scientific">Leptospira semungkisensis</name>
    <dbReference type="NCBI Taxonomy" id="2484985"/>
    <lineage>
        <taxon>Bacteria</taxon>
        <taxon>Pseudomonadati</taxon>
        <taxon>Spirochaetota</taxon>
        <taxon>Spirochaetia</taxon>
        <taxon>Leptospirales</taxon>
        <taxon>Leptospiraceae</taxon>
        <taxon>Leptospira</taxon>
    </lineage>
</organism>
<dbReference type="EMBL" id="RQEP01000010">
    <property type="protein sequence ID" value="TGK04968.1"/>
    <property type="molecule type" value="Genomic_DNA"/>
</dbReference>
<dbReference type="GO" id="GO:0016853">
    <property type="term" value="F:isomerase activity"/>
    <property type="evidence" value="ECO:0007669"/>
    <property type="project" value="UniProtKB-KW"/>
</dbReference>
<evidence type="ECO:0000313" key="4">
    <source>
        <dbReference type="EMBL" id="TGK04968.1"/>
    </source>
</evidence>
<dbReference type="SUPFAM" id="SSF55331">
    <property type="entry name" value="Tautomerase/MIF"/>
    <property type="match status" value="1"/>
</dbReference>
<accession>A0A4R9G0Q3</accession>
<sequence length="59" mass="6593">MPYVNLKVAGPLTKEQKKTIVKEFTNTLEKVAGKAPETTYIVIDEVSRENWAKGGDLLE</sequence>
<dbReference type="PANTHER" id="PTHR35530:SF1">
    <property type="entry name" value="2-HYDROXYMUCONATE TAUTOMERASE"/>
    <property type="match status" value="1"/>
</dbReference>
<keyword evidence="2" id="KW-0413">Isomerase</keyword>